<dbReference type="SUPFAM" id="SSF81296">
    <property type="entry name" value="E set domains"/>
    <property type="match status" value="1"/>
</dbReference>
<dbReference type="Gene3D" id="2.60.40.10">
    <property type="entry name" value="Immunoglobulins"/>
    <property type="match status" value="1"/>
</dbReference>
<organism evidence="4">
    <name type="scientific">termite gut metagenome</name>
    <dbReference type="NCBI Taxonomy" id="433724"/>
    <lineage>
        <taxon>unclassified sequences</taxon>
        <taxon>metagenomes</taxon>
        <taxon>organismal metagenomes</taxon>
    </lineage>
</organism>
<proteinExistence type="predicted"/>
<keyword evidence="2" id="KW-0472">Membrane</keyword>
<evidence type="ECO:0000313" key="4">
    <source>
        <dbReference type="EMBL" id="KAA6343044.1"/>
    </source>
</evidence>
<comment type="caution">
    <text evidence="4">The sequence shown here is derived from an EMBL/GenBank/DDBJ whole genome shotgun (WGS) entry which is preliminary data.</text>
</comment>
<sequence length="481" mass="53141">MKRSDNYFIRPVSDTCHRHEKSVFNVRYLMVAGIVALFIAACTNSDEKETYNPGKSVIVTSFSPDSGGVRDMVLLDGDNFGSDPSMIRVFFNESEAKVIGSTGKRILAAVPRLPGDTCILTVEVGKQRKKYDGYFLYKVAASVTTIAGNGTSSHVYDQGLDKAQLVPVYIGMDNNFNIFVTDNNNTLVRINEAQNLIQVLATADMGYNHRCIPYINPRTNVMQLGAEGQGVRDRFMFLDPKDGWAPRLKFIKEWDANGYSLPSGGTGNEVDANESHYLCLLCEADNMYYVRYRSGAIVRIDPDTWKAKIIGMTPSGIAFGVAFHPARPSEMWIGYDGAATGSTGWVANSLSRLDVLDEETTGEGANRMLASYERLSGPISAGHRDGPLHQSQFNRIRMINFDADGNLYVGDCDNHCIRRVNTNTTPMMVETVIGIPQVGGYKDGNRDEALFQQPHGIATDAEGVVYVAEYGNRRVRRIAIE</sequence>
<name>A0A5J4SAA0_9ZZZZ</name>
<evidence type="ECO:0000256" key="2">
    <source>
        <dbReference type="SAM" id="Phobius"/>
    </source>
</evidence>
<dbReference type="Pfam" id="PF01436">
    <property type="entry name" value="NHL"/>
    <property type="match status" value="1"/>
</dbReference>
<feature type="domain" description="IPT/TIG" evidence="3">
    <location>
        <begin position="58"/>
        <end position="135"/>
    </location>
</feature>
<evidence type="ECO:0000256" key="1">
    <source>
        <dbReference type="ARBA" id="ARBA00022737"/>
    </source>
</evidence>
<evidence type="ECO:0000259" key="3">
    <source>
        <dbReference type="Pfam" id="PF01833"/>
    </source>
</evidence>
<dbReference type="InterPro" id="IPR001258">
    <property type="entry name" value="NHL_repeat"/>
</dbReference>
<dbReference type="InterPro" id="IPR011042">
    <property type="entry name" value="6-blade_b-propeller_TolB-like"/>
</dbReference>
<keyword evidence="1" id="KW-0677">Repeat</keyword>
<gene>
    <name evidence="4" type="ORF">EZS27_009236</name>
</gene>
<dbReference type="PANTHER" id="PTHR13833:SF71">
    <property type="entry name" value="NHL DOMAIN-CONTAINING PROTEIN"/>
    <property type="match status" value="1"/>
</dbReference>
<dbReference type="InterPro" id="IPR002909">
    <property type="entry name" value="IPT_dom"/>
</dbReference>
<dbReference type="AlphaFoldDB" id="A0A5J4SAA0"/>
<dbReference type="SUPFAM" id="SSF101898">
    <property type="entry name" value="NHL repeat"/>
    <property type="match status" value="1"/>
</dbReference>
<dbReference type="CDD" id="cd00603">
    <property type="entry name" value="IPT_PCSR"/>
    <property type="match status" value="1"/>
</dbReference>
<dbReference type="InterPro" id="IPR013783">
    <property type="entry name" value="Ig-like_fold"/>
</dbReference>
<accession>A0A5J4SAA0</accession>
<keyword evidence="2" id="KW-0812">Transmembrane</keyword>
<dbReference type="EMBL" id="SNRY01000291">
    <property type="protein sequence ID" value="KAA6343044.1"/>
    <property type="molecule type" value="Genomic_DNA"/>
</dbReference>
<keyword evidence="2" id="KW-1133">Transmembrane helix</keyword>
<protein>
    <recommendedName>
        <fullName evidence="3">IPT/TIG domain-containing protein</fullName>
    </recommendedName>
</protein>
<reference evidence="4" key="1">
    <citation type="submission" date="2019-03" db="EMBL/GenBank/DDBJ databases">
        <title>Single cell metagenomics reveals metabolic interactions within the superorganism composed of flagellate Streblomastix strix and complex community of Bacteroidetes bacteria on its surface.</title>
        <authorList>
            <person name="Treitli S.C."/>
            <person name="Kolisko M."/>
            <person name="Husnik F."/>
            <person name="Keeling P."/>
            <person name="Hampl V."/>
        </authorList>
    </citation>
    <scope>NUCLEOTIDE SEQUENCE</scope>
    <source>
        <strain evidence="4">STM</strain>
    </source>
</reference>
<feature type="transmembrane region" description="Helical" evidence="2">
    <location>
        <begin position="24"/>
        <end position="41"/>
    </location>
</feature>
<dbReference type="Pfam" id="PF01833">
    <property type="entry name" value="TIG"/>
    <property type="match status" value="1"/>
</dbReference>
<dbReference type="PANTHER" id="PTHR13833">
    <property type="match status" value="1"/>
</dbReference>
<dbReference type="InterPro" id="IPR014756">
    <property type="entry name" value="Ig_E-set"/>
</dbReference>
<dbReference type="Gene3D" id="2.120.10.30">
    <property type="entry name" value="TolB, C-terminal domain"/>
    <property type="match status" value="1"/>
</dbReference>